<organism evidence="3 4">
    <name type="scientific">Apiosordaria backusii</name>
    <dbReference type="NCBI Taxonomy" id="314023"/>
    <lineage>
        <taxon>Eukaryota</taxon>
        <taxon>Fungi</taxon>
        <taxon>Dikarya</taxon>
        <taxon>Ascomycota</taxon>
        <taxon>Pezizomycotina</taxon>
        <taxon>Sordariomycetes</taxon>
        <taxon>Sordariomycetidae</taxon>
        <taxon>Sordariales</taxon>
        <taxon>Lasiosphaeriaceae</taxon>
        <taxon>Apiosordaria</taxon>
    </lineage>
</organism>
<protein>
    <recommendedName>
        <fullName evidence="5">Secreted protein</fullName>
    </recommendedName>
</protein>
<keyword evidence="2" id="KW-0732">Signal</keyword>
<accession>A0AA40ESI4</accession>
<feature type="region of interest" description="Disordered" evidence="1">
    <location>
        <begin position="69"/>
        <end position="90"/>
    </location>
</feature>
<dbReference type="Proteomes" id="UP001172159">
    <property type="component" value="Unassembled WGS sequence"/>
</dbReference>
<sequence>MVGWHCQPPLGVFFLMIPGFLTTPVNPPSPCVWRIVTASLKTVLALTDRIENPASALIAPIVFLTAPGQPPKTPPVAGEAPGGSSSTEIM</sequence>
<name>A0AA40ESI4_9PEZI</name>
<gene>
    <name evidence="3" type="ORF">B0T21DRAFT_91371</name>
</gene>
<proteinExistence type="predicted"/>
<comment type="caution">
    <text evidence="3">The sequence shown here is derived from an EMBL/GenBank/DDBJ whole genome shotgun (WGS) entry which is preliminary data.</text>
</comment>
<evidence type="ECO:0000313" key="3">
    <source>
        <dbReference type="EMBL" id="KAK0744685.1"/>
    </source>
</evidence>
<evidence type="ECO:0008006" key="5">
    <source>
        <dbReference type="Google" id="ProtNLM"/>
    </source>
</evidence>
<evidence type="ECO:0000256" key="2">
    <source>
        <dbReference type="SAM" id="SignalP"/>
    </source>
</evidence>
<evidence type="ECO:0000313" key="4">
    <source>
        <dbReference type="Proteomes" id="UP001172159"/>
    </source>
</evidence>
<dbReference type="AlphaFoldDB" id="A0AA40ESI4"/>
<evidence type="ECO:0000256" key="1">
    <source>
        <dbReference type="SAM" id="MobiDB-lite"/>
    </source>
</evidence>
<dbReference type="EMBL" id="JAUKTV010000002">
    <property type="protein sequence ID" value="KAK0744685.1"/>
    <property type="molecule type" value="Genomic_DNA"/>
</dbReference>
<keyword evidence="4" id="KW-1185">Reference proteome</keyword>
<reference evidence="3" key="1">
    <citation type="submission" date="2023-06" db="EMBL/GenBank/DDBJ databases">
        <title>Genome-scale phylogeny and comparative genomics of the fungal order Sordariales.</title>
        <authorList>
            <consortium name="Lawrence Berkeley National Laboratory"/>
            <person name="Hensen N."/>
            <person name="Bonometti L."/>
            <person name="Westerberg I."/>
            <person name="Brannstrom I.O."/>
            <person name="Guillou S."/>
            <person name="Cros-Aarteil S."/>
            <person name="Calhoun S."/>
            <person name="Haridas S."/>
            <person name="Kuo A."/>
            <person name="Mondo S."/>
            <person name="Pangilinan J."/>
            <person name="Riley R."/>
            <person name="Labutti K."/>
            <person name="Andreopoulos B."/>
            <person name="Lipzen A."/>
            <person name="Chen C."/>
            <person name="Yanf M."/>
            <person name="Daum C."/>
            <person name="Ng V."/>
            <person name="Clum A."/>
            <person name="Steindorff A."/>
            <person name="Ohm R."/>
            <person name="Martin F."/>
            <person name="Silar P."/>
            <person name="Natvig D."/>
            <person name="Lalanne C."/>
            <person name="Gautier V."/>
            <person name="Ament-Velasquez S.L."/>
            <person name="Kruys A."/>
            <person name="Hutchinson M.I."/>
            <person name="Powell A.J."/>
            <person name="Barry K."/>
            <person name="Miller A.N."/>
            <person name="Grigoriev I.V."/>
            <person name="Debuchy R."/>
            <person name="Gladieux P."/>
            <person name="Thoren M.H."/>
            <person name="Johannesson H."/>
        </authorList>
    </citation>
    <scope>NUCLEOTIDE SEQUENCE</scope>
    <source>
        <strain evidence="3">CBS 540.89</strain>
    </source>
</reference>
<feature type="chain" id="PRO_5041327011" description="Secreted protein" evidence="2">
    <location>
        <begin position="23"/>
        <end position="90"/>
    </location>
</feature>
<feature type="signal peptide" evidence="2">
    <location>
        <begin position="1"/>
        <end position="22"/>
    </location>
</feature>